<name>A0ACB0ZR69_MELEN</name>
<reference evidence="1" key="1">
    <citation type="submission" date="2023-11" db="EMBL/GenBank/DDBJ databases">
        <authorList>
            <person name="Poullet M."/>
        </authorList>
    </citation>
    <scope>NUCLEOTIDE SEQUENCE</scope>
    <source>
        <strain evidence="1">E1834</strain>
    </source>
</reference>
<evidence type="ECO:0000313" key="1">
    <source>
        <dbReference type="EMBL" id="CAK5081606.1"/>
    </source>
</evidence>
<comment type="caution">
    <text evidence="1">The sequence shown here is derived from an EMBL/GenBank/DDBJ whole genome shotgun (WGS) entry which is preliminary data.</text>
</comment>
<organism evidence="1 2">
    <name type="scientific">Meloidogyne enterolobii</name>
    <name type="common">Root-knot nematode worm</name>
    <name type="synonym">Meloidogyne mayaguensis</name>
    <dbReference type="NCBI Taxonomy" id="390850"/>
    <lineage>
        <taxon>Eukaryota</taxon>
        <taxon>Metazoa</taxon>
        <taxon>Ecdysozoa</taxon>
        <taxon>Nematoda</taxon>
        <taxon>Chromadorea</taxon>
        <taxon>Rhabditida</taxon>
        <taxon>Tylenchina</taxon>
        <taxon>Tylenchomorpha</taxon>
        <taxon>Tylenchoidea</taxon>
        <taxon>Meloidogynidae</taxon>
        <taxon>Meloidogyninae</taxon>
        <taxon>Meloidogyne</taxon>
    </lineage>
</organism>
<dbReference type="EMBL" id="CAVMJV010000045">
    <property type="protein sequence ID" value="CAK5081606.1"/>
    <property type="molecule type" value="Genomic_DNA"/>
</dbReference>
<keyword evidence="2" id="KW-1185">Reference proteome</keyword>
<accession>A0ACB0ZR69</accession>
<gene>
    <name evidence="1" type="ORF">MENTE1834_LOCUS28840</name>
</gene>
<dbReference type="Proteomes" id="UP001497535">
    <property type="component" value="Unassembled WGS sequence"/>
</dbReference>
<proteinExistence type="predicted"/>
<evidence type="ECO:0000313" key="2">
    <source>
        <dbReference type="Proteomes" id="UP001497535"/>
    </source>
</evidence>
<protein>
    <submittedName>
        <fullName evidence="1">Uncharacterized protein</fullName>
    </submittedName>
</protein>
<sequence length="56" mass="6617">MIKEIYNIAKEYEYLANSDNISSEEMSNIFDDKISEFSEKYLTDIETAKVFILIKK</sequence>